<dbReference type="RefSeq" id="WP_209896495.1">
    <property type="nucleotide sequence ID" value="NZ_JAGGMR010000001.1"/>
</dbReference>
<dbReference type="InterPro" id="IPR035992">
    <property type="entry name" value="Ricin_B-like_lectins"/>
</dbReference>
<protein>
    <recommendedName>
        <fullName evidence="3">Ricin B lectin domain-containing protein</fullName>
    </recommendedName>
</protein>
<dbReference type="SUPFAM" id="SSF50370">
    <property type="entry name" value="Ricin B-like lectins"/>
    <property type="match status" value="1"/>
</dbReference>
<dbReference type="Proteomes" id="UP001519325">
    <property type="component" value="Unassembled WGS sequence"/>
</dbReference>
<organism evidence="1 2">
    <name type="scientific">Nocardia goodfellowii</name>
    <dbReference type="NCBI Taxonomy" id="882446"/>
    <lineage>
        <taxon>Bacteria</taxon>
        <taxon>Bacillati</taxon>
        <taxon>Actinomycetota</taxon>
        <taxon>Actinomycetes</taxon>
        <taxon>Mycobacteriales</taxon>
        <taxon>Nocardiaceae</taxon>
        <taxon>Nocardia</taxon>
    </lineage>
</organism>
<evidence type="ECO:0008006" key="3">
    <source>
        <dbReference type="Google" id="ProtNLM"/>
    </source>
</evidence>
<reference evidence="1 2" key="1">
    <citation type="submission" date="2021-03" db="EMBL/GenBank/DDBJ databases">
        <title>Sequencing the genomes of 1000 actinobacteria strains.</title>
        <authorList>
            <person name="Klenk H.-P."/>
        </authorList>
    </citation>
    <scope>NUCLEOTIDE SEQUENCE [LARGE SCALE GENOMIC DNA]</scope>
    <source>
        <strain evidence="1 2">DSM 45516</strain>
    </source>
</reference>
<sequence length="176" mass="18736">MKTTKLPINAIGGRYVRSALVIIALLPFWIAGGTADATAKGFPSPGTTFLIQAEITKGGTRCATQSDGKSAIKFTGCDKTDKNQQWFQREVDGDGYGMVYSAAGVCIDENAKAKSADKCAKSAKPERLMWKQDSDGTVRNNNEKTAYWSARGTGEDAGLTLTPRSGGATEFTVVLV</sequence>
<dbReference type="Gene3D" id="2.80.10.50">
    <property type="match status" value="1"/>
</dbReference>
<comment type="caution">
    <text evidence="1">The sequence shown here is derived from an EMBL/GenBank/DDBJ whole genome shotgun (WGS) entry which is preliminary data.</text>
</comment>
<dbReference type="PROSITE" id="PS50231">
    <property type="entry name" value="RICIN_B_LECTIN"/>
    <property type="match status" value="1"/>
</dbReference>
<dbReference type="EMBL" id="JAGGMR010000001">
    <property type="protein sequence ID" value="MBP2193205.1"/>
    <property type="molecule type" value="Genomic_DNA"/>
</dbReference>
<name>A0ABS4QPY0_9NOCA</name>
<keyword evidence="2" id="KW-1185">Reference proteome</keyword>
<proteinExistence type="predicted"/>
<accession>A0ABS4QPY0</accession>
<evidence type="ECO:0000313" key="1">
    <source>
        <dbReference type="EMBL" id="MBP2193205.1"/>
    </source>
</evidence>
<evidence type="ECO:0000313" key="2">
    <source>
        <dbReference type="Proteomes" id="UP001519325"/>
    </source>
</evidence>
<gene>
    <name evidence="1" type="ORF">BJ987_006106</name>
</gene>